<comment type="similarity">
    <text evidence="8 9">Belongs to the TonB-dependent receptor family.</text>
</comment>
<dbReference type="FunFam" id="2.170.130.10:FF:000003">
    <property type="entry name" value="SusC/RagA family TonB-linked outer membrane protein"/>
    <property type="match status" value="1"/>
</dbReference>
<accession>A0A1M6SS48</accession>
<keyword evidence="3 8" id="KW-1134">Transmembrane beta strand</keyword>
<dbReference type="GO" id="GO:0009279">
    <property type="term" value="C:cell outer membrane"/>
    <property type="evidence" value="ECO:0007669"/>
    <property type="project" value="UniProtKB-SubCell"/>
</dbReference>
<dbReference type="Pfam" id="PF00593">
    <property type="entry name" value="TonB_dep_Rec_b-barrel"/>
    <property type="match status" value="1"/>
</dbReference>
<keyword evidence="7 8" id="KW-0998">Cell outer membrane</keyword>
<evidence type="ECO:0000256" key="7">
    <source>
        <dbReference type="ARBA" id="ARBA00023237"/>
    </source>
</evidence>
<dbReference type="SUPFAM" id="SSF49464">
    <property type="entry name" value="Carboxypeptidase regulatory domain-like"/>
    <property type="match status" value="1"/>
</dbReference>
<dbReference type="Gene3D" id="2.60.40.1120">
    <property type="entry name" value="Carboxypeptidase-like, regulatory domain"/>
    <property type="match status" value="1"/>
</dbReference>
<dbReference type="STRING" id="156994.SAMN04488028_105128"/>
<evidence type="ECO:0000256" key="1">
    <source>
        <dbReference type="ARBA" id="ARBA00004571"/>
    </source>
</evidence>
<keyword evidence="4 8" id="KW-0812">Transmembrane</keyword>
<evidence type="ECO:0000259" key="12">
    <source>
        <dbReference type="Pfam" id="PF07715"/>
    </source>
</evidence>
<keyword evidence="6 8" id="KW-0472">Membrane</keyword>
<evidence type="ECO:0000256" key="5">
    <source>
        <dbReference type="ARBA" id="ARBA00023077"/>
    </source>
</evidence>
<feature type="domain" description="TonB-dependent receptor plug" evidence="12">
    <location>
        <begin position="131"/>
        <end position="236"/>
    </location>
</feature>
<dbReference type="InterPro" id="IPR000531">
    <property type="entry name" value="Beta-barrel_TonB"/>
</dbReference>
<gene>
    <name evidence="13" type="ORF">SAMN04488028_105128</name>
</gene>
<keyword evidence="2 8" id="KW-0813">Transport</keyword>
<dbReference type="AlphaFoldDB" id="A0A1M6SS48"/>
<dbReference type="Pfam" id="PF13715">
    <property type="entry name" value="CarbopepD_reg_2"/>
    <property type="match status" value="1"/>
</dbReference>
<feature type="transmembrane region" description="Helical" evidence="10">
    <location>
        <begin position="12"/>
        <end position="31"/>
    </location>
</feature>
<dbReference type="Gene3D" id="2.40.170.20">
    <property type="entry name" value="TonB-dependent receptor, beta-barrel domain"/>
    <property type="match status" value="1"/>
</dbReference>
<comment type="subcellular location">
    <subcellularLocation>
        <location evidence="1 8">Cell outer membrane</location>
        <topology evidence="1 8">Multi-pass membrane protein</topology>
    </subcellularLocation>
</comment>
<dbReference type="Pfam" id="PF07715">
    <property type="entry name" value="Plug"/>
    <property type="match status" value="1"/>
</dbReference>
<evidence type="ECO:0000313" key="14">
    <source>
        <dbReference type="Proteomes" id="UP000184474"/>
    </source>
</evidence>
<keyword evidence="5 9" id="KW-0798">TonB box</keyword>
<dbReference type="PROSITE" id="PS52016">
    <property type="entry name" value="TONB_DEPENDENT_REC_3"/>
    <property type="match status" value="1"/>
</dbReference>
<reference evidence="14" key="1">
    <citation type="submission" date="2016-11" db="EMBL/GenBank/DDBJ databases">
        <authorList>
            <person name="Varghese N."/>
            <person name="Submissions S."/>
        </authorList>
    </citation>
    <scope>NUCLEOTIDE SEQUENCE [LARGE SCALE GENOMIC DNA]</scope>
    <source>
        <strain evidence="14">DSM 26134</strain>
    </source>
</reference>
<dbReference type="NCBIfam" id="TIGR04056">
    <property type="entry name" value="OMP_RagA_SusC"/>
    <property type="match status" value="1"/>
</dbReference>
<feature type="domain" description="TonB-dependent receptor-like beta-barrel" evidence="11">
    <location>
        <begin position="434"/>
        <end position="992"/>
    </location>
</feature>
<proteinExistence type="inferred from homology"/>
<protein>
    <submittedName>
        <fullName evidence="13">TonB-linked outer membrane protein, SusC/RagA family</fullName>
    </submittedName>
</protein>
<evidence type="ECO:0000256" key="8">
    <source>
        <dbReference type="PROSITE-ProRule" id="PRU01360"/>
    </source>
</evidence>
<evidence type="ECO:0000256" key="6">
    <source>
        <dbReference type="ARBA" id="ARBA00023136"/>
    </source>
</evidence>
<evidence type="ECO:0000313" key="13">
    <source>
        <dbReference type="EMBL" id="SHK47418.1"/>
    </source>
</evidence>
<dbReference type="InterPro" id="IPR008969">
    <property type="entry name" value="CarboxyPept-like_regulatory"/>
</dbReference>
<dbReference type="InterPro" id="IPR037066">
    <property type="entry name" value="Plug_dom_sf"/>
</dbReference>
<evidence type="ECO:0000259" key="11">
    <source>
        <dbReference type="Pfam" id="PF00593"/>
    </source>
</evidence>
<dbReference type="InterPro" id="IPR012910">
    <property type="entry name" value="Plug_dom"/>
</dbReference>
<dbReference type="InterPro" id="IPR036942">
    <property type="entry name" value="Beta-barrel_TonB_sf"/>
</dbReference>
<name>A0A1M6SS48_REIAG</name>
<evidence type="ECO:0000256" key="3">
    <source>
        <dbReference type="ARBA" id="ARBA00022452"/>
    </source>
</evidence>
<dbReference type="InterPro" id="IPR023997">
    <property type="entry name" value="TonB-dep_OMP_SusC/RagA_CS"/>
</dbReference>
<dbReference type="NCBIfam" id="TIGR04057">
    <property type="entry name" value="SusC_RagA_signa"/>
    <property type="match status" value="1"/>
</dbReference>
<dbReference type="RefSeq" id="WP_073123229.1">
    <property type="nucleotide sequence ID" value="NZ_FRAA01000005.1"/>
</dbReference>
<organism evidence="13 14">
    <name type="scientific">Reichenbachiella agariperforans</name>
    <dbReference type="NCBI Taxonomy" id="156994"/>
    <lineage>
        <taxon>Bacteria</taxon>
        <taxon>Pseudomonadati</taxon>
        <taxon>Bacteroidota</taxon>
        <taxon>Cytophagia</taxon>
        <taxon>Cytophagales</taxon>
        <taxon>Reichenbachiellaceae</taxon>
        <taxon>Reichenbachiella</taxon>
    </lineage>
</organism>
<evidence type="ECO:0000256" key="4">
    <source>
        <dbReference type="ARBA" id="ARBA00022692"/>
    </source>
</evidence>
<keyword evidence="14" id="KW-1185">Reference proteome</keyword>
<sequence>MKDNLLKRKWSIIIRTLMSVLMICSMGTTAWSSSRAGIADLTVSGVVFDEMGQPLPGATVVERGTTNGTVTNLDGKFYVTVSEDAVLVVSFLGYETQEVTVGGRSVLDVNLELDMTSLEDVVVIGYGIQKKENLTGAVSAPDLADMDSRPVTSSSAALQGKVAGVYVLQNSGKPGGDNAVINIRGVGTLNNNDPLVLVDGFPSNINDVNPQDIESMSVLKDASSAAIYGNRAANGVIVITTKKGSKNGISLSYNNYFGIQEATSLPDVLNSEQYTTLHNEASINSGLVPRYSQADIDLYAAGTDPMYPSIDYFDVYYDKAKIQNHRFNLSGGSDRVNVAFMAGYLDQEGILKATDYKKVDFRTNVDAYLLKDNKLRLTTRMSGNRGVKNEPTDEWGAKLYATNSPVWPLKNEQGQWVAVNGERNIFGEIEEGSTRRVERYTFKGQVEAEYEIFDGLSAQVTGGFNVTNENTNSFNANVLLANLDGSTRTLTSDLRENDYRDNQTIFTSLLKYHKTFNKHEIKLLAGYQEEEFSYQWNDAYRKGFLNNSQRYLNLGDGGTMTNNSGAWDLGLQSVFGRINYVFDGKYLFEANIRRDGSSRFADGYKWGTFPSFSAGWILSEEKFLSGLTWLDQFKVRASWGKLGNQNIPNYYAASKTLSNANYSFGGLLNSGVAVSSLVVKETTWETTTQTNFGTDITINQNIDLTIDYFDKKTSDILMQLPIPLTLGNLASPFQNVGEVVNKGIEFAGTYRKTVNKDFSFSSTVTLAHIKNEITDLYGRSPIINGATALVEGSAVNSLYGYEKDGLYQIDDFTWQNNSDTSVPYEDRNYVLKDDVVSVANFNAQPGDLKFKDQSGDNVVTMEDDRKVIGDQYPDFAYSLQLNAKWKGFDLGIFFQGVQGIEGYTSVEIAQPFSGSVSNMGSWWMDRWTPENPTNEYPRVTLDNNRTSMASTFYMEDASYLRLKNLEIGYTLPDRVLSKIGVSSLRIFGNIQNAFTITNYKGFDPEQTVGETRAQAYPQVRVMTAGLNVKF</sequence>
<dbReference type="InterPro" id="IPR039426">
    <property type="entry name" value="TonB-dep_rcpt-like"/>
</dbReference>
<evidence type="ECO:0000256" key="9">
    <source>
        <dbReference type="RuleBase" id="RU003357"/>
    </source>
</evidence>
<keyword evidence="10" id="KW-1133">Transmembrane helix</keyword>
<evidence type="ECO:0000256" key="2">
    <source>
        <dbReference type="ARBA" id="ARBA00022448"/>
    </source>
</evidence>
<dbReference type="EMBL" id="FRAA01000005">
    <property type="protein sequence ID" value="SHK47418.1"/>
    <property type="molecule type" value="Genomic_DNA"/>
</dbReference>
<dbReference type="Proteomes" id="UP000184474">
    <property type="component" value="Unassembled WGS sequence"/>
</dbReference>
<evidence type="ECO:0000256" key="10">
    <source>
        <dbReference type="SAM" id="Phobius"/>
    </source>
</evidence>
<dbReference type="Gene3D" id="2.170.130.10">
    <property type="entry name" value="TonB-dependent receptor, plug domain"/>
    <property type="match status" value="1"/>
</dbReference>
<dbReference type="SUPFAM" id="SSF56935">
    <property type="entry name" value="Porins"/>
    <property type="match status" value="1"/>
</dbReference>
<dbReference type="InterPro" id="IPR023996">
    <property type="entry name" value="TonB-dep_OMP_SusC/RagA"/>
</dbReference>